<dbReference type="GO" id="GO:0000462">
    <property type="term" value="P:maturation of SSU-rRNA from tricistronic rRNA transcript (SSU-rRNA, 5.8S rRNA, LSU-rRNA)"/>
    <property type="evidence" value="ECO:0007669"/>
    <property type="project" value="InterPro"/>
</dbReference>
<dbReference type="GO" id="GO:0005730">
    <property type="term" value="C:nucleolus"/>
    <property type="evidence" value="ECO:0007669"/>
    <property type="project" value="UniProtKB-SubCell"/>
</dbReference>
<evidence type="ECO:0000256" key="6">
    <source>
        <dbReference type="ARBA" id="ARBA00025083"/>
    </source>
</evidence>
<feature type="region of interest" description="Disordered" evidence="7">
    <location>
        <begin position="1"/>
        <end position="162"/>
    </location>
</feature>
<feature type="compositionally biased region" description="Polar residues" evidence="7">
    <location>
        <begin position="31"/>
        <end position="46"/>
    </location>
</feature>
<dbReference type="OrthoDB" id="4068648at2759"/>
<dbReference type="GeneID" id="30515142"/>
<comment type="subcellular location">
    <subcellularLocation>
        <location evidence="1">Nucleus</location>
        <location evidence="1">Nucleolus</location>
    </subcellularLocation>
</comment>
<evidence type="ECO:0000256" key="4">
    <source>
        <dbReference type="ARBA" id="ARBA00021321"/>
    </source>
</evidence>
<evidence type="ECO:0000256" key="2">
    <source>
        <dbReference type="ARBA" id="ARBA00011022"/>
    </source>
</evidence>
<evidence type="ECO:0000313" key="10">
    <source>
        <dbReference type="Proteomes" id="UP000000559"/>
    </source>
</evidence>
<comment type="similarity">
    <text evidence="2">Belongs to the SLX9 family.</text>
</comment>
<dbReference type="Proteomes" id="UP000000559">
    <property type="component" value="Chromosome 2"/>
</dbReference>
<feature type="compositionally biased region" description="Basic and acidic residues" evidence="7">
    <location>
        <begin position="133"/>
        <end position="144"/>
    </location>
</feature>
<dbReference type="Pfam" id="PF15341">
    <property type="entry name" value="SLX9"/>
    <property type="match status" value="1"/>
</dbReference>
<name>A0A1D8PHS1_CANAL</name>
<dbReference type="AlphaFoldDB" id="A0A1D8PHS1"/>
<dbReference type="InterPro" id="IPR028160">
    <property type="entry name" value="Slx9-like"/>
</dbReference>
<dbReference type="EMBL" id="CP017624">
    <property type="protein sequence ID" value="AOW27686.1"/>
    <property type="molecule type" value="Genomic_DNA"/>
</dbReference>
<dbReference type="SMR" id="A0A1D8PHS1"/>
<proteinExistence type="inferred from homology"/>
<organism evidence="9 10">
    <name type="scientific">Candida albicans (strain SC5314 / ATCC MYA-2876)</name>
    <name type="common">Yeast</name>
    <dbReference type="NCBI Taxonomy" id="237561"/>
    <lineage>
        <taxon>Eukaryota</taxon>
        <taxon>Fungi</taxon>
        <taxon>Dikarya</taxon>
        <taxon>Ascomycota</taxon>
        <taxon>Saccharomycotina</taxon>
        <taxon>Pichiomycetes</taxon>
        <taxon>Debaryomycetaceae</taxon>
        <taxon>Candida/Lodderomyces clade</taxon>
        <taxon>Candida</taxon>
    </lineage>
</organism>
<keyword evidence="10" id="KW-1185">Reference proteome</keyword>
<dbReference type="GO" id="GO:0030686">
    <property type="term" value="C:90S preribosome"/>
    <property type="evidence" value="ECO:0007669"/>
    <property type="project" value="InterPro"/>
</dbReference>
<feature type="compositionally biased region" description="Basic and acidic residues" evidence="7">
    <location>
        <begin position="103"/>
        <end position="112"/>
    </location>
</feature>
<dbReference type="STRING" id="237561.A0A1D8PHS1"/>
<dbReference type="RefSeq" id="XP_019330795.1">
    <property type="nucleotide sequence ID" value="XM_019475250.1"/>
</dbReference>
<comment type="function">
    <text evidence="6">Involved in ribosome biogenesis. Required for normal pre-rRNA processing in internal transcribed spacer 1 (ITS1). May be involved in the movements of the replication forks.</text>
</comment>
<protein>
    <recommendedName>
        <fullName evidence="4">Ribosome biogenesis protein SLX9</fullName>
    </recommendedName>
</protein>
<feature type="compositionally biased region" description="Basic and acidic residues" evidence="7">
    <location>
        <begin position="67"/>
        <end position="80"/>
    </location>
</feature>
<feature type="compositionally biased region" description="Polar residues" evidence="7">
    <location>
        <begin position="151"/>
        <end position="162"/>
    </location>
</feature>
<dbReference type="VEuPathDB" id="FungiDB:C2_06850W_A"/>
<dbReference type="KEGG" id="cal:CAALFM_C206850WA"/>
<dbReference type="InParanoid" id="A0A1D8PHS1"/>
<reference evidence="9 10" key="2">
    <citation type="journal article" date="2007" name="Genome Biol.">
        <title>Assembly of the Candida albicans genome into sixteen supercontigs aligned on the eight chromosomes.</title>
        <authorList>
            <person name="van het Hoog M."/>
            <person name="Rast T.J."/>
            <person name="Martchenko M."/>
            <person name="Grindle S."/>
            <person name="Dignard D."/>
            <person name="Hogues H."/>
            <person name="Cuomo C."/>
            <person name="Berriman M."/>
            <person name="Scherer S."/>
            <person name="Magee B.B."/>
            <person name="Whiteway M."/>
            <person name="Chibana H."/>
            <person name="Nantel A."/>
            <person name="Magee P.T."/>
        </authorList>
    </citation>
    <scope>GENOME REANNOTATION</scope>
    <source>
        <strain evidence="10">SC5314 / ATCC MYA-2876</strain>
    </source>
</reference>
<keyword evidence="5" id="KW-0539">Nucleus</keyword>
<dbReference type="OMA" id="EHHENPL"/>
<evidence type="ECO:0000256" key="5">
    <source>
        <dbReference type="ARBA" id="ARBA00023242"/>
    </source>
</evidence>
<evidence type="ECO:0000256" key="1">
    <source>
        <dbReference type="ARBA" id="ARBA00004604"/>
    </source>
</evidence>
<dbReference type="GO" id="GO:0030688">
    <property type="term" value="C:preribosome, small subunit precursor"/>
    <property type="evidence" value="ECO:0007669"/>
    <property type="project" value="InterPro"/>
</dbReference>
<dbReference type="CGD" id="CAL0000183209">
    <property type="gene designation" value="orf19.9779.1"/>
</dbReference>
<reference evidence="9 10" key="1">
    <citation type="journal article" date="2004" name="Proc. Natl. Acad. Sci. U.S.A.">
        <title>The diploid genome sequence of Candida albicans.</title>
        <authorList>
            <person name="Jones T."/>
            <person name="Federspiel N.A."/>
            <person name="Chibana H."/>
            <person name="Dungan J."/>
            <person name="Kalman S."/>
            <person name="Magee B.B."/>
            <person name="Newport G."/>
            <person name="Thorstenson Y.R."/>
            <person name="Agabian N."/>
            <person name="Magee P.T."/>
            <person name="Davis R.W."/>
            <person name="Scherer S."/>
        </authorList>
    </citation>
    <scope>NUCLEOTIDE SEQUENCE [LARGE SCALE GENOMIC DNA]</scope>
    <source>
        <strain evidence="10">SC5314 / ATCC MYA-2876</strain>
    </source>
</reference>
<comment type="subunit">
    <text evidence="3">Interacts with the 35S, 23S and 20S pre-rRNAs and with the U3 snoRNA.</text>
</comment>
<reference evidence="9 10" key="3">
    <citation type="journal article" date="2013" name="Genome Biol.">
        <title>Assembly of a phased diploid Candida albicans genome facilitates allele-specific measurements and provides a simple model for repeat and indel structure.</title>
        <authorList>
            <person name="Muzzey D."/>
            <person name="Schwartz K."/>
            <person name="Weissman J.S."/>
            <person name="Sherlock G."/>
        </authorList>
    </citation>
    <scope>NUCLEOTIDE SEQUENCE [LARGE SCALE GENOMIC DNA]</scope>
    <source>
        <strain evidence="10">SC5314 / ATCC MYA-2876</strain>
    </source>
</reference>
<evidence type="ECO:0000256" key="3">
    <source>
        <dbReference type="ARBA" id="ARBA00011523"/>
    </source>
</evidence>
<accession>A0A1D8PHS1</accession>
<evidence type="ECO:0000256" key="7">
    <source>
        <dbReference type="SAM" id="MobiDB-lite"/>
    </source>
</evidence>
<sequence>MAGIKKKSSLRDKSSKRSQSDRVSQFKQELANDNNKNVTPNSEITFSSSSSSSSYHENPFLRLAKSTKKEKQQVKSDKFVNRLIGDSTKISKSSLRRRKRKAREQLKPKLDDLLSNLPSTNNEKEEESNNNQVKEEGEKEDKNTHTKFITKISQNHIPNPTKASGIKQIMKQESITFTNALKTRDSNFSSLKSMIQQNLQK</sequence>
<feature type="compositionally biased region" description="Basic and acidic residues" evidence="7">
    <location>
        <begin position="9"/>
        <end position="20"/>
    </location>
</feature>
<evidence type="ECO:0000313" key="9">
    <source>
        <dbReference type="EMBL" id="AOW27686.1"/>
    </source>
</evidence>
<evidence type="ECO:0000313" key="8">
    <source>
        <dbReference type="CGD" id="CAL0000183209"/>
    </source>
</evidence>
<gene>
    <name evidence="9" type="ordered locus">CAALFM_C206850WA</name>
    <name evidence="8" type="ordered locus">orf19.9779.1</name>
</gene>
<dbReference type="FunCoup" id="A0A1D8PHS1">
    <property type="interactions" value="277"/>
</dbReference>